<dbReference type="InterPro" id="IPR006118">
    <property type="entry name" value="Recombinase_CS"/>
</dbReference>
<evidence type="ECO:0000313" key="7">
    <source>
        <dbReference type="EMBL" id="OQW98334.1"/>
    </source>
</evidence>
<dbReference type="EMBL" id="MTEJ01000757">
    <property type="protein sequence ID" value="OQW98334.1"/>
    <property type="molecule type" value="Genomic_DNA"/>
</dbReference>
<dbReference type="AlphaFoldDB" id="A0A1Y1Q7J8"/>
<feature type="domain" description="Resolvase/invertase-type recombinase catalytic" evidence="6">
    <location>
        <begin position="2"/>
        <end position="143"/>
    </location>
</feature>
<evidence type="ECO:0000256" key="3">
    <source>
        <dbReference type="ARBA" id="ARBA00023172"/>
    </source>
</evidence>
<keyword evidence="2" id="KW-0238">DNA-binding</keyword>
<dbReference type="PANTHER" id="PTHR30461:SF19">
    <property type="entry name" value="SITE-SPECIFIC RECOMBINASE RESOLVASE FAMILY"/>
    <property type="match status" value="1"/>
</dbReference>
<evidence type="ECO:0000259" key="6">
    <source>
        <dbReference type="PROSITE" id="PS51736"/>
    </source>
</evidence>
<reference evidence="7 8" key="1">
    <citation type="submission" date="2017-01" db="EMBL/GenBank/DDBJ databases">
        <title>Novel large sulfur bacteria in the metagenomes of groundwater-fed chemosynthetic microbial mats in the Lake Huron basin.</title>
        <authorList>
            <person name="Sharrar A.M."/>
            <person name="Flood B.E."/>
            <person name="Bailey J.V."/>
            <person name="Jones D.S."/>
            <person name="Biddanda B."/>
            <person name="Ruberg S.A."/>
            <person name="Marcus D.N."/>
            <person name="Dick G.J."/>
        </authorList>
    </citation>
    <scope>NUCLEOTIDE SEQUENCE [LARGE SCALE GENOMIC DNA]</scope>
    <source>
        <strain evidence="7">A8</strain>
    </source>
</reference>
<evidence type="ECO:0000256" key="1">
    <source>
        <dbReference type="ARBA" id="ARBA00022908"/>
    </source>
</evidence>
<keyword evidence="1" id="KW-0229">DNA integration</keyword>
<dbReference type="GO" id="GO:0015074">
    <property type="term" value="P:DNA integration"/>
    <property type="evidence" value="ECO:0007669"/>
    <property type="project" value="UniProtKB-KW"/>
</dbReference>
<dbReference type="PROSITE" id="PS00397">
    <property type="entry name" value="RECOMBINASES_1"/>
    <property type="match status" value="1"/>
</dbReference>
<dbReference type="Gene3D" id="3.40.50.1390">
    <property type="entry name" value="Resolvase, N-terminal catalytic domain"/>
    <property type="match status" value="1"/>
</dbReference>
<dbReference type="Pfam" id="PF00239">
    <property type="entry name" value="Resolvase"/>
    <property type="match status" value="1"/>
</dbReference>
<dbReference type="InterPro" id="IPR050639">
    <property type="entry name" value="SSR_resolvase"/>
</dbReference>
<keyword evidence="3" id="KW-0233">DNA recombination</keyword>
<dbReference type="InterPro" id="IPR006119">
    <property type="entry name" value="Resolv_N"/>
</dbReference>
<gene>
    <name evidence="7" type="ORF">BWK73_52660</name>
</gene>
<dbReference type="GO" id="GO:0000150">
    <property type="term" value="F:DNA strand exchange activity"/>
    <property type="evidence" value="ECO:0007669"/>
    <property type="project" value="InterPro"/>
</dbReference>
<organism evidence="7 8">
    <name type="scientific">Thiothrix lacustris</name>
    <dbReference type="NCBI Taxonomy" id="525917"/>
    <lineage>
        <taxon>Bacteria</taxon>
        <taxon>Pseudomonadati</taxon>
        <taxon>Pseudomonadota</taxon>
        <taxon>Gammaproteobacteria</taxon>
        <taxon>Thiotrichales</taxon>
        <taxon>Thiotrichaceae</taxon>
        <taxon>Thiothrix</taxon>
    </lineage>
</organism>
<comment type="caution">
    <text evidence="7">The sequence shown here is derived from an EMBL/GenBank/DDBJ whole genome shotgun (WGS) entry which is preliminary data.</text>
</comment>
<dbReference type="PANTHER" id="PTHR30461">
    <property type="entry name" value="DNA-INVERTASE FROM LAMBDOID PROPHAGE"/>
    <property type="match status" value="1"/>
</dbReference>
<protein>
    <submittedName>
        <fullName evidence="7">Resolvase</fullName>
    </submittedName>
</protein>
<proteinExistence type="predicted"/>
<dbReference type="PROSITE" id="PS51736">
    <property type="entry name" value="RECOMBINASES_3"/>
    <property type="match status" value="1"/>
</dbReference>
<sequence>MAIYAYLRVSTDAQDVDNQKHGILEYANKHGLTNMTFVEDTVSGQKKWQLRKLGELVRSAEKGDILIFAEISRMARSTLQVLEIMEHCTKAEIEVHVTKQNMILDKSMSSRITVTVLGMAAEIEREFISIRTKEALAKRKAAGLPMGRPAGQAEVLKLDARATEITDLMSKGVNKRSIAKIVDCSHTALYDWLDRRGIRERGTPRGQK</sequence>
<dbReference type="CDD" id="cd03768">
    <property type="entry name" value="SR_ResInv"/>
    <property type="match status" value="1"/>
</dbReference>
<dbReference type="InterPro" id="IPR036162">
    <property type="entry name" value="Resolvase-like_N_sf"/>
</dbReference>
<dbReference type="SUPFAM" id="SSF53041">
    <property type="entry name" value="Resolvase-like"/>
    <property type="match status" value="1"/>
</dbReference>
<feature type="active site" description="O-(5'-phospho-DNA)-serine intermediate" evidence="4 5">
    <location>
        <position position="10"/>
    </location>
</feature>
<evidence type="ECO:0000256" key="5">
    <source>
        <dbReference type="PROSITE-ProRule" id="PRU10137"/>
    </source>
</evidence>
<dbReference type="Proteomes" id="UP000192491">
    <property type="component" value="Unassembled WGS sequence"/>
</dbReference>
<evidence type="ECO:0000313" key="8">
    <source>
        <dbReference type="Proteomes" id="UP000192491"/>
    </source>
</evidence>
<evidence type="ECO:0000256" key="2">
    <source>
        <dbReference type="ARBA" id="ARBA00023125"/>
    </source>
</evidence>
<dbReference type="GO" id="GO:0003677">
    <property type="term" value="F:DNA binding"/>
    <property type="evidence" value="ECO:0007669"/>
    <property type="project" value="UniProtKB-KW"/>
</dbReference>
<name>A0A1Y1Q7J8_9GAMM</name>
<dbReference type="SMART" id="SM00857">
    <property type="entry name" value="Resolvase"/>
    <property type="match status" value="1"/>
</dbReference>
<dbReference type="Gene3D" id="1.10.10.60">
    <property type="entry name" value="Homeodomain-like"/>
    <property type="match status" value="1"/>
</dbReference>
<evidence type="ECO:0000256" key="4">
    <source>
        <dbReference type="PIRSR" id="PIRSR606118-50"/>
    </source>
</evidence>
<accession>A0A1Y1Q7J8</accession>